<sequence>MGSLSLVTLYYNIQCAYPASKRTDFLCLPRLFFKTFLLRPKQPSILLFFTLQNYKHCKDPTVTGKSPLSIVTAAVDQITLHSPVLADQDVKLCGNVTWAGRTSLEVTMTLEQKQEDTVKKLLEAQFVLVARDPVNKNSAFVNPLQADTADEERIMKLGEANKMKRQEESKRSLLLMAPNENERFLIHKLFLETIDPKAVSFKVRIKPENCVWLSSTMLKNLIICHPEQRNMYNKIFGGFLMRQAYELGWANSFMFSQERCQLNQVDSIIFRKPVEIGALLFFSSQVVYTEGRFIQHESYFCYIGYSKDIILITKII</sequence>
<feature type="domain" description="HotDog ACOT-type" evidence="5">
    <location>
        <begin position="214"/>
        <end position="316"/>
    </location>
</feature>
<dbReference type="PANTHER" id="PTHR12655:SF0">
    <property type="entry name" value="ACYL-COENZYME A THIOESTERASE 9, MITOCHONDRIAL"/>
    <property type="match status" value="1"/>
</dbReference>
<evidence type="ECO:0000256" key="3">
    <source>
        <dbReference type="ARBA" id="ARBA00022801"/>
    </source>
</evidence>
<dbReference type="InterPro" id="IPR033120">
    <property type="entry name" value="HOTDOG_ACOT"/>
</dbReference>
<dbReference type="GO" id="GO:0047617">
    <property type="term" value="F:fatty acyl-CoA hydrolase activity"/>
    <property type="evidence" value="ECO:0007669"/>
    <property type="project" value="TreeGrafter"/>
</dbReference>
<evidence type="ECO:0000259" key="5">
    <source>
        <dbReference type="PROSITE" id="PS51770"/>
    </source>
</evidence>
<dbReference type="Gene3D" id="3.10.129.10">
    <property type="entry name" value="Hotdog Thioesterase"/>
    <property type="match status" value="2"/>
</dbReference>
<evidence type="ECO:0000313" key="6">
    <source>
        <dbReference type="EMBL" id="CAE1168727.1"/>
    </source>
</evidence>
<gene>
    <name evidence="6" type="ORF">SPHA_10211</name>
</gene>
<dbReference type="Pfam" id="PF03061">
    <property type="entry name" value="4HBT"/>
    <property type="match status" value="1"/>
</dbReference>
<name>A0A812B352_ACAPH</name>
<keyword evidence="3 6" id="KW-0378">Hydrolase</keyword>
<keyword evidence="2" id="KW-0677">Repeat</keyword>
<dbReference type="GO" id="GO:0005739">
    <property type="term" value="C:mitochondrion"/>
    <property type="evidence" value="ECO:0007669"/>
    <property type="project" value="TreeGrafter"/>
</dbReference>
<organism evidence="6 7">
    <name type="scientific">Acanthosepion pharaonis</name>
    <name type="common">Pharaoh cuttlefish</name>
    <name type="synonym">Sepia pharaonis</name>
    <dbReference type="NCBI Taxonomy" id="158019"/>
    <lineage>
        <taxon>Eukaryota</taxon>
        <taxon>Metazoa</taxon>
        <taxon>Spiralia</taxon>
        <taxon>Lophotrochozoa</taxon>
        <taxon>Mollusca</taxon>
        <taxon>Cephalopoda</taxon>
        <taxon>Coleoidea</taxon>
        <taxon>Decapodiformes</taxon>
        <taxon>Sepiida</taxon>
        <taxon>Sepiina</taxon>
        <taxon>Sepiidae</taxon>
        <taxon>Acanthosepion</taxon>
    </lineage>
</organism>
<protein>
    <submittedName>
        <fullName evidence="6">ACOT9</fullName>
        <ecNumber evidence="6">3.1.2.-</ecNumber>
    </submittedName>
</protein>
<evidence type="ECO:0000256" key="1">
    <source>
        <dbReference type="ARBA" id="ARBA00010458"/>
    </source>
</evidence>
<evidence type="ECO:0000313" key="7">
    <source>
        <dbReference type="Proteomes" id="UP000597762"/>
    </source>
</evidence>
<accession>A0A812B352</accession>
<dbReference type="PANTHER" id="PTHR12655">
    <property type="entry name" value="ACYL-COA THIOESTERASE"/>
    <property type="match status" value="1"/>
</dbReference>
<dbReference type="EC" id="3.1.2.-" evidence="6"/>
<dbReference type="InterPro" id="IPR006683">
    <property type="entry name" value="Thioestr_dom"/>
</dbReference>
<dbReference type="CDD" id="cd03442">
    <property type="entry name" value="BFIT_BACH"/>
    <property type="match status" value="1"/>
</dbReference>
<comment type="similarity">
    <text evidence="1">Belongs to the acyl coenzyme A hydrolase family.</text>
</comment>
<evidence type="ECO:0000256" key="2">
    <source>
        <dbReference type="ARBA" id="ARBA00022737"/>
    </source>
</evidence>
<proteinExistence type="inferred from homology"/>
<dbReference type="OrthoDB" id="331699at2759"/>
<keyword evidence="7" id="KW-1185">Reference proteome</keyword>
<dbReference type="GO" id="GO:0006637">
    <property type="term" value="P:acyl-CoA metabolic process"/>
    <property type="evidence" value="ECO:0007669"/>
    <property type="project" value="TreeGrafter"/>
</dbReference>
<comment type="caution">
    <text evidence="6">The sequence shown here is derived from an EMBL/GenBank/DDBJ whole genome shotgun (WGS) entry which is preliminary data.</text>
</comment>
<dbReference type="InterPro" id="IPR029069">
    <property type="entry name" value="HotDog_dom_sf"/>
</dbReference>
<keyword evidence="4" id="KW-0809">Transit peptide</keyword>
<dbReference type="SUPFAM" id="SSF54637">
    <property type="entry name" value="Thioesterase/thiol ester dehydrase-isomerase"/>
    <property type="match status" value="2"/>
</dbReference>
<reference evidence="6" key="1">
    <citation type="submission" date="2021-01" db="EMBL/GenBank/DDBJ databases">
        <authorList>
            <person name="Li R."/>
            <person name="Bekaert M."/>
        </authorList>
    </citation>
    <scope>NUCLEOTIDE SEQUENCE</scope>
    <source>
        <strain evidence="6">Farmed</strain>
    </source>
</reference>
<dbReference type="PROSITE" id="PS51770">
    <property type="entry name" value="HOTDOG_ACOT"/>
    <property type="match status" value="1"/>
</dbReference>
<dbReference type="AlphaFoldDB" id="A0A812B352"/>
<dbReference type="EMBL" id="CAHIKZ030000329">
    <property type="protein sequence ID" value="CAE1168727.1"/>
    <property type="molecule type" value="Genomic_DNA"/>
</dbReference>
<evidence type="ECO:0000256" key="4">
    <source>
        <dbReference type="ARBA" id="ARBA00022946"/>
    </source>
</evidence>
<dbReference type="Proteomes" id="UP000597762">
    <property type="component" value="Unassembled WGS sequence"/>
</dbReference>